<feature type="binding site" evidence="4">
    <location>
        <position position="221"/>
    </location>
    <ligand>
        <name>a divalent metal cation</name>
        <dbReference type="ChEBI" id="CHEBI:60240"/>
        <label>1</label>
    </ligand>
</feature>
<evidence type="ECO:0000313" key="5">
    <source>
        <dbReference type="EMBL" id="PYZ94704.1"/>
    </source>
</evidence>
<dbReference type="OrthoDB" id="9792792at2"/>
<comment type="similarity">
    <text evidence="1">Belongs to the GTP cyclohydrolase I type 2/NIF3 family.</text>
</comment>
<evidence type="ECO:0000256" key="1">
    <source>
        <dbReference type="ARBA" id="ARBA00006964"/>
    </source>
</evidence>
<reference evidence="5 6" key="1">
    <citation type="submission" date="2017-10" db="EMBL/GenBank/DDBJ databases">
        <title>Bacillus sp. nov., a halophilic bacterium isolated from a Keqin Lake.</title>
        <authorList>
            <person name="Wang H."/>
        </authorList>
    </citation>
    <scope>NUCLEOTIDE SEQUENCE [LARGE SCALE GENOMIC DNA]</scope>
    <source>
        <strain evidence="5 6">KQ-12</strain>
    </source>
</reference>
<dbReference type="RefSeq" id="WP_110608338.1">
    <property type="nucleotide sequence ID" value="NZ_PDOD01000001.1"/>
</dbReference>
<dbReference type="GO" id="GO:0046872">
    <property type="term" value="F:metal ion binding"/>
    <property type="evidence" value="ECO:0007669"/>
    <property type="project" value="UniProtKB-KW"/>
</dbReference>
<evidence type="ECO:0000256" key="4">
    <source>
        <dbReference type="PIRSR" id="PIRSR602678-1"/>
    </source>
</evidence>
<protein>
    <recommendedName>
        <fullName evidence="2">GTP cyclohydrolase 1 type 2 homolog</fullName>
    </recommendedName>
</protein>
<accession>A0A323TL87</accession>
<dbReference type="Pfam" id="PF01784">
    <property type="entry name" value="DUF34_NIF3"/>
    <property type="match status" value="1"/>
</dbReference>
<dbReference type="EMBL" id="PDOD01000001">
    <property type="protein sequence ID" value="PYZ94704.1"/>
    <property type="molecule type" value="Genomic_DNA"/>
</dbReference>
<gene>
    <name evidence="5" type="ORF">CR194_04005</name>
</gene>
<evidence type="ECO:0000256" key="3">
    <source>
        <dbReference type="ARBA" id="ARBA00022723"/>
    </source>
</evidence>
<dbReference type="PANTHER" id="PTHR13799">
    <property type="entry name" value="NGG1 INTERACTING FACTOR 3"/>
    <property type="match status" value="1"/>
</dbReference>
<evidence type="ECO:0000256" key="2">
    <source>
        <dbReference type="ARBA" id="ARBA00022112"/>
    </source>
</evidence>
<dbReference type="GO" id="GO:0005737">
    <property type="term" value="C:cytoplasm"/>
    <property type="evidence" value="ECO:0007669"/>
    <property type="project" value="TreeGrafter"/>
</dbReference>
<dbReference type="InterPro" id="IPR036069">
    <property type="entry name" value="DUF34/NIF3_sf"/>
</dbReference>
<dbReference type="Proteomes" id="UP000248214">
    <property type="component" value="Unassembled WGS sequence"/>
</dbReference>
<evidence type="ECO:0000313" key="6">
    <source>
        <dbReference type="Proteomes" id="UP000248214"/>
    </source>
</evidence>
<name>A0A323TL87_9BACI</name>
<organism evidence="5 6">
    <name type="scientific">Salipaludibacillus keqinensis</name>
    <dbReference type="NCBI Taxonomy" id="2045207"/>
    <lineage>
        <taxon>Bacteria</taxon>
        <taxon>Bacillati</taxon>
        <taxon>Bacillota</taxon>
        <taxon>Bacilli</taxon>
        <taxon>Bacillales</taxon>
        <taxon>Bacillaceae</taxon>
    </lineage>
</organism>
<comment type="caution">
    <text evidence="5">The sequence shown here is derived from an EMBL/GenBank/DDBJ whole genome shotgun (WGS) entry which is preliminary data.</text>
</comment>
<dbReference type="PANTHER" id="PTHR13799:SF14">
    <property type="entry name" value="GTP CYCLOHYDROLASE 1 TYPE 2 HOMOLOG"/>
    <property type="match status" value="1"/>
</dbReference>
<dbReference type="InterPro" id="IPR002678">
    <property type="entry name" value="DUF34/NIF3"/>
</dbReference>
<feature type="binding site" evidence="4">
    <location>
        <position position="217"/>
    </location>
    <ligand>
        <name>a divalent metal cation</name>
        <dbReference type="ChEBI" id="CHEBI:60240"/>
        <label>1</label>
    </ligand>
</feature>
<feature type="binding site" evidence="4">
    <location>
        <position position="64"/>
    </location>
    <ligand>
        <name>a divalent metal cation</name>
        <dbReference type="ChEBI" id="CHEBI:60240"/>
        <label>2</label>
    </ligand>
</feature>
<sequence>MEFKQFEQTITQLFGKQLLSEFDDEYGFNNKTNHKITTIGYATNLSIEVIEMAAESDVDLIITHHDAWDFIYGLKEKCLEKLERYGIRHFWIHSPLDYIEFGTSTSLMNVLGVDHIETYSMFKNGRESPGIGKFDSRLPFHELVHRIKKELSEPIRAWRNSHKDVEKVGVLTGAGHSSDHIKYALEEGCDTYITGEATLYTIQYAQFAGVNLLVGSHTFTEIYGVESLVKRVQEKNRDIRTIQLVEDHFELGHL</sequence>
<feature type="binding site" evidence="4">
    <location>
        <position position="97"/>
    </location>
    <ligand>
        <name>a divalent metal cation</name>
        <dbReference type="ChEBI" id="CHEBI:60240"/>
        <label>1</label>
    </ligand>
</feature>
<dbReference type="AlphaFoldDB" id="A0A323TL87"/>
<feature type="binding site" evidence="4">
    <location>
        <position position="65"/>
    </location>
    <ligand>
        <name>a divalent metal cation</name>
        <dbReference type="ChEBI" id="CHEBI:60240"/>
        <label>1</label>
    </ligand>
</feature>
<keyword evidence="3 4" id="KW-0479">Metal-binding</keyword>
<keyword evidence="6" id="KW-1185">Reference proteome</keyword>
<proteinExistence type="inferred from homology"/>
<dbReference type="Gene3D" id="3.40.1390.30">
    <property type="entry name" value="NIF3 (NGG1p interacting factor 3)-like"/>
    <property type="match status" value="2"/>
</dbReference>
<dbReference type="SUPFAM" id="SSF102705">
    <property type="entry name" value="NIF3 (NGG1p interacting factor 3)-like"/>
    <property type="match status" value="1"/>
</dbReference>